<reference evidence="1 2" key="1">
    <citation type="submission" date="2019-01" db="EMBL/GenBank/DDBJ databases">
        <title>Draft genome sequences of three monokaryotic isolates of the white-rot basidiomycete fungus Dichomitus squalens.</title>
        <authorList>
            <consortium name="DOE Joint Genome Institute"/>
            <person name="Lopez S.C."/>
            <person name="Andreopoulos B."/>
            <person name="Pangilinan J."/>
            <person name="Lipzen A."/>
            <person name="Riley R."/>
            <person name="Ahrendt S."/>
            <person name="Ng V."/>
            <person name="Barry K."/>
            <person name="Daum C."/>
            <person name="Grigoriev I.V."/>
            <person name="Hilden K.S."/>
            <person name="Makela M.R."/>
            <person name="de Vries R.P."/>
        </authorList>
    </citation>
    <scope>NUCLEOTIDE SEQUENCE [LARGE SCALE GENOMIC DNA]</scope>
    <source>
        <strain evidence="1 2">CBS 464.89</strain>
    </source>
</reference>
<dbReference type="EMBL" id="ML145086">
    <property type="protein sequence ID" value="TBU64335.1"/>
    <property type="molecule type" value="Genomic_DNA"/>
</dbReference>
<evidence type="ECO:0000313" key="1">
    <source>
        <dbReference type="EMBL" id="TBU64335.1"/>
    </source>
</evidence>
<accession>A0A4Q9Q9X0</accession>
<protein>
    <submittedName>
        <fullName evidence="1">Uncharacterized protein</fullName>
    </submittedName>
</protein>
<keyword evidence="2" id="KW-1185">Reference proteome</keyword>
<organism evidence="1 2">
    <name type="scientific">Dichomitus squalens</name>
    <dbReference type="NCBI Taxonomy" id="114155"/>
    <lineage>
        <taxon>Eukaryota</taxon>
        <taxon>Fungi</taxon>
        <taxon>Dikarya</taxon>
        <taxon>Basidiomycota</taxon>
        <taxon>Agaricomycotina</taxon>
        <taxon>Agaricomycetes</taxon>
        <taxon>Polyporales</taxon>
        <taxon>Polyporaceae</taxon>
        <taxon>Dichomitus</taxon>
    </lineage>
</organism>
<dbReference type="Proteomes" id="UP000292082">
    <property type="component" value="Unassembled WGS sequence"/>
</dbReference>
<name>A0A4Q9Q9X0_9APHY</name>
<evidence type="ECO:0000313" key="2">
    <source>
        <dbReference type="Proteomes" id="UP000292082"/>
    </source>
</evidence>
<gene>
    <name evidence="1" type="ORF">BD310DRAFT_393509</name>
</gene>
<sequence length="151" mass="17251">MVGLLARRRLPVVLLYTTSTSPPSSCVFTHTLSQTRLACIRCPHTYLSQISIVPSVYLPGIGQDLPIRLYLLSTFRSIFNFNVHVATLHHQQAPLPLHFVIFFIAIYILLTNDIACLAYLASVHVHPRHAHLRLFHHPVPPHRFHRRLAID</sequence>
<proteinExistence type="predicted"/>
<dbReference type="AlphaFoldDB" id="A0A4Q9Q9X0"/>